<evidence type="ECO:0000256" key="1">
    <source>
        <dbReference type="SAM" id="Coils"/>
    </source>
</evidence>
<feature type="coiled-coil region" evidence="1">
    <location>
        <begin position="148"/>
        <end position="182"/>
    </location>
</feature>
<gene>
    <name evidence="2" type="ORF">POCULU_LOCUS10596</name>
</gene>
<dbReference type="Proteomes" id="UP000789572">
    <property type="component" value="Unassembled WGS sequence"/>
</dbReference>
<dbReference type="AlphaFoldDB" id="A0A9N9HCN1"/>
<keyword evidence="3" id="KW-1185">Reference proteome</keyword>
<sequence>AAWDKSGIFLSQDNYLSLVNDNQSLKNRIEELQITVRTQEEMREKDRRVVEAYKTSQRSMALDFEAKTEEFRAVQTSFSQSAQVLMNTFMEDKAKELADGQKYVEDNLNKFVELTQTLLGGAVEMSDSAKQSFAEITRQFIEFRTTISSKYQEQLSASENLIQNLRDELKRHFDKISAVHKQTDTDISAIVETAEIHIDGINSSITSIKNSANDHAQEVIKRREEEATRLEKVTEERRRMMESIQEEIISKMKA</sequence>
<proteinExistence type="predicted"/>
<protein>
    <submittedName>
        <fullName evidence="2">11168_t:CDS:1</fullName>
    </submittedName>
</protein>
<name>A0A9N9HCN1_9GLOM</name>
<organism evidence="2 3">
    <name type="scientific">Paraglomus occultum</name>
    <dbReference type="NCBI Taxonomy" id="144539"/>
    <lineage>
        <taxon>Eukaryota</taxon>
        <taxon>Fungi</taxon>
        <taxon>Fungi incertae sedis</taxon>
        <taxon>Mucoromycota</taxon>
        <taxon>Glomeromycotina</taxon>
        <taxon>Glomeromycetes</taxon>
        <taxon>Paraglomerales</taxon>
        <taxon>Paraglomeraceae</taxon>
        <taxon>Paraglomus</taxon>
    </lineage>
</organism>
<evidence type="ECO:0000313" key="2">
    <source>
        <dbReference type="EMBL" id="CAG8663807.1"/>
    </source>
</evidence>
<feature type="non-terminal residue" evidence="2">
    <location>
        <position position="254"/>
    </location>
</feature>
<comment type="caution">
    <text evidence="2">The sequence shown here is derived from an EMBL/GenBank/DDBJ whole genome shotgun (WGS) entry which is preliminary data.</text>
</comment>
<reference evidence="2" key="1">
    <citation type="submission" date="2021-06" db="EMBL/GenBank/DDBJ databases">
        <authorList>
            <person name="Kallberg Y."/>
            <person name="Tangrot J."/>
            <person name="Rosling A."/>
        </authorList>
    </citation>
    <scope>NUCLEOTIDE SEQUENCE</scope>
    <source>
        <strain evidence="2">IA702</strain>
    </source>
</reference>
<keyword evidence="1" id="KW-0175">Coiled coil</keyword>
<feature type="non-terminal residue" evidence="2">
    <location>
        <position position="1"/>
    </location>
</feature>
<dbReference type="EMBL" id="CAJVPJ010005745">
    <property type="protein sequence ID" value="CAG8663807.1"/>
    <property type="molecule type" value="Genomic_DNA"/>
</dbReference>
<feature type="coiled-coil region" evidence="1">
    <location>
        <begin position="15"/>
        <end position="42"/>
    </location>
</feature>
<accession>A0A9N9HCN1</accession>
<evidence type="ECO:0000313" key="3">
    <source>
        <dbReference type="Proteomes" id="UP000789572"/>
    </source>
</evidence>